<organism evidence="1 2">
    <name type="scientific">Smallanthus sonchifolius</name>
    <dbReference type="NCBI Taxonomy" id="185202"/>
    <lineage>
        <taxon>Eukaryota</taxon>
        <taxon>Viridiplantae</taxon>
        <taxon>Streptophyta</taxon>
        <taxon>Embryophyta</taxon>
        <taxon>Tracheophyta</taxon>
        <taxon>Spermatophyta</taxon>
        <taxon>Magnoliopsida</taxon>
        <taxon>eudicotyledons</taxon>
        <taxon>Gunneridae</taxon>
        <taxon>Pentapetalae</taxon>
        <taxon>asterids</taxon>
        <taxon>campanulids</taxon>
        <taxon>Asterales</taxon>
        <taxon>Asteraceae</taxon>
        <taxon>Asteroideae</taxon>
        <taxon>Heliantheae alliance</taxon>
        <taxon>Millerieae</taxon>
        <taxon>Smallanthus</taxon>
    </lineage>
</organism>
<accession>A0ACB9JLD8</accession>
<proteinExistence type="predicted"/>
<reference evidence="2" key="1">
    <citation type="journal article" date="2022" name="Mol. Ecol. Resour.">
        <title>The genomes of chicory, endive, great burdock and yacon provide insights into Asteraceae palaeo-polyploidization history and plant inulin production.</title>
        <authorList>
            <person name="Fan W."/>
            <person name="Wang S."/>
            <person name="Wang H."/>
            <person name="Wang A."/>
            <person name="Jiang F."/>
            <person name="Liu H."/>
            <person name="Zhao H."/>
            <person name="Xu D."/>
            <person name="Zhang Y."/>
        </authorList>
    </citation>
    <scope>NUCLEOTIDE SEQUENCE [LARGE SCALE GENOMIC DNA]</scope>
    <source>
        <strain evidence="2">cv. Yunnan</strain>
    </source>
</reference>
<gene>
    <name evidence="1" type="ORF">L1987_08118</name>
</gene>
<comment type="caution">
    <text evidence="1">The sequence shown here is derived from an EMBL/GenBank/DDBJ whole genome shotgun (WGS) entry which is preliminary data.</text>
</comment>
<reference evidence="1 2" key="2">
    <citation type="journal article" date="2022" name="Mol. Ecol. Resour.">
        <title>The genomes of chicory, endive, great burdock and yacon provide insights into Asteraceae paleo-polyploidization history and plant inulin production.</title>
        <authorList>
            <person name="Fan W."/>
            <person name="Wang S."/>
            <person name="Wang H."/>
            <person name="Wang A."/>
            <person name="Jiang F."/>
            <person name="Liu H."/>
            <person name="Zhao H."/>
            <person name="Xu D."/>
            <person name="Zhang Y."/>
        </authorList>
    </citation>
    <scope>NUCLEOTIDE SEQUENCE [LARGE SCALE GENOMIC DNA]</scope>
    <source>
        <strain evidence="2">cv. Yunnan</strain>
        <tissue evidence="1">Leaves</tissue>
    </source>
</reference>
<evidence type="ECO:0000313" key="2">
    <source>
        <dbReference type="Proteomes" id="UP001056120"/>
    </source>
</evidence>
<dbReference type="EMBL" id="CM042020">
    <property type="protein sequence ID" value="KAI3820570.1"/>
    <property type="molecule type" value="Genomic_DNA"/>
</dbReference>
<name>A0ACB9JLD8_9ASTR</name>
<evidence type="ECO:0000313" key="1">
    <source>
        <dbReference type="EMBL" id="KAI3820570.1"/>
    </source>
</evidence>
<keyword evidence="2" id="KW-1185">Reference proteome</keyword>
<dbReference type="Proteomes" id="UP001056120">
    <property type="component" value="Linkage Group LG03"/>
</dbReference>
<sequence length="209" mass="23690">MFNTIGENNALKQDTCFRSQRDRVIDDGCAQSTTRLRYMSLESSPTTQLQLHNYRYSVTTISNDFRELIYSLRAVLNLFSKNMSTTVENFQLVLDSHRWVPQLAVGFSSNSFGEESQEDVTPPPNLMEYPPLVVFINGVSPAMNELRPNAPISLKHKLAQELVKGLQTVSDSLLRYNTSKVLRENESVLFQSLCRAFIELGHASDIISH</sequence>
<protein>
    <submittedName>
        <fullName evidence="1">Uncharacterized protein</fullName>
    </submittedName>
</protein>